<keyword evidence="2" id="KW-1185">Reference proteome</keyword>
<reference evidence="1 2" key="1">
    <citation type="journal article" date="2016" name="PLoS Pathog.">
        <title>Biosynthesis of antibiotic leucinostatins in bio-control fungus Purpureocillium lilacinum and their inhibition on phytophthora revealed by genome mining.</title>
        <authorList>
            <person name="Wang G."/>
            <person name="Liu Z."/>
            <person name="Lin R."/>
            <person name="Li E."/>
            <person name="Mao Z."/>
            <person name="Ling J."/>
            <person name="Yang Y."/>
            <person name="Yin W.B."/>
            <person name="Xie B."/>
        </authorList>
    </citation>
    <scope>NUCLEOTIDE SEQUENCE [LARGE SCALE GENOMIC DNA]</scope>
    <source>
        <strain evidence="1">170</strain>
    </source>
</reference>
<dbReference type="PANTHER" id="PTHR11799">
    <property type="entry name" value="PARAOXONASE"/>
    <property type="match status" value="1"/>
</dbReference>
<accession>A0A179G9U7</accession>
<comment type="caution">
    <text evidence="1">The sequence shown here is derived from an EMBL/GenBank/DDBJ whole genome shotgun (WGS) entry which is preliminary data.</text>
</comment>
<dbReference type="Proteomes" id="UP000078397">
    <property type="component" value="Unassembled WGS sequence"/>
</dbReference>
<dbReference type="EMBL" id="LSBJ02000001">
    <property type="protein sequence ID" value="OAQ74191.1"/>
    <property type="molecule type" value="Genomic_DNA"/>
</dbReference>
<name>A0A179G9U7_METCM</name>
<gene>
    <name evidence="1" type="ORF">VFPPC_13146</name>
</gene>
<dbReference type="SUPFAM" id="SSF63829">
    <property type="entry name" value="Calcium-dependent phosphotriesterase"/>
    <property type="match status" value="1"/>
</dbReference>
<dbReference type="GeneID" id="28854917"/>
<dbReference type="PANTHER" id="PTHR11799:SF30">
    <property type="entry name" value="SERUM PARAOXONASE_ARYLESTERASE 2"/>
    <property type="match status" value="1"/>
</dbReference>
<organism evidence="1 2">
    <name type="scientific">Pochonia chlamydosporia 170</name>
    <dbReference type="NCBI Taxonomy" id="1380566"/>
    <lineage>
        <taxon>Eukaryota</taxon>
        <taxon>Fungi</taxon>
        <taxon>Dikarya</taxon>
        <taxon>Ascomycota</taxon>
        <taxon>Pezizomycotina</taxon>
        <taxon>Sordariomycetes</taxon>
        <taxon>Hypocreomycetidae</taxon>
        <taxon>Hypocreales</taxon>
        <taxon>Clavicipitaceae</taxon>
        <taxon>Pochonia</taxon>
    </lineage>
</organism>
<sequence>MTNLKSTLPVLLTALLSSVLYFRGTELLMMYNNAPGRLPEINTFKSHEIKFADRVRSCEDALILESRGQAILACDPGRERWNTVMGIFLPGPVVSASLYIYDYKDASEPDNKSLRQVKITNFPGIADFHTLGMVYDEETSTLFAANHAKAGPRIEVFHLDLDNLVATHTGTIQHPLIHGPNSIALVNSRELYVSNDHHFLAKQSLFLARTETFLGLPLGSLVHVKLSKNSPAKVEEAKVVARAGFANGVEILNSTTVALAATSRGAIYLYERHGDGSLTYKSSIRVPFLPDNLSVHGGKLIIAGHPHAPSLTKFTATRHVCNDAVELAKASDEMKRYCETGTATSWAAEWSEKDGLRSLYAGTEYPTSATAARDSKRGVGIIAGLYAKGILVWRE</sequence>
<dbReference type="InterPro" id="IPR011042">
    <property type="entry name" value="6-blade_b-propeller_TolB-like"/>
</dbReference>
<dbReference type="Gene3D" id="2.120.10.30">
    <property type="entry name" value="TolB, C-terminal domain"/>
    <property type="match status" value="1"/>
</dbReference>
<dbReference type="AlphaFoldDB" id="A0A179G9U7"/>
<dbReference type="KEGG" id="pchm:VFPPC_13146"/>
<proteinExistence type="predicted"/>
<dbReference type="RefSeq" id="XP_018150274.1">
    <property type="nucleotide sequence ID" value="XM_018290923.1"/>
</dbReference>
<dbReference type="OrthoDB" id="5307922at2759"/>
<dbReference type="InterPro" id="IPR051288">
    <property type="entry name" value="Serum_paraoxonase/arylesterase"/>
</dbReference>
<evidence type="ECO:0000313" key="2">
    <source>
        <dbReference type="Proteomes" id="UP000078397"/>
    </source>
</evidence>
<evidence type="ECO:0000313" key="1">
    <source>
        <dbReference type="EMBL" id="OAQ74191.1"/>
    </source>
</evidence>
<protein>
    <submittedName>
        <fullName evidence="1">Paraoxonase</fullName>
    </submittedName>
</protein>